<evidence type="ECO:0000313" key="1">
    <source>
        <dbReference type="EnsemblMetazoa" id="GPPI017863-PA"/>
    </source>
</evidence>
<dbReference type="VEuPathDB" id="VectorBase:GPPI017863"/>
<evidence type="ECO:0000313" key="2">
    <source>
        <dbReference type="Proteomes" id="UP000092460"/>
    </source>
</evidence>
<protein>
    <submittedName>
        <fullName evidence="1">Uncharacterized protein</fullName>
    </submittedName>
</protein>
<dbReference type="Proteomes" id="UP000092460">
    <property type="component" value="Unassembled WGS sequence"/>
</dbReference>
<name>A0A1B0B3S4_9MUSC</name>
<keyword evidence="2" id="KW-1185">Reference proteome</keyword>
<dbReference type="EMBL" id="JXJN01007982">
    <property type="status" value="NOT_ANNOTATED_CDS"/>
    <property type="molecule type" value="Genomic_DNA"/>
</dbReference>
<reference evidence="2" key="1">
    <citation type="submission" date="2015-01" db="EMBL/GenBank/DDBJ databases">
        <authorList>
            <person name="Aksoy S."/>
            <person name="Warren W."/>
            <person name="Wilson R.K."/>
        </authorList>
    </citation>
    <scope>NUCLEOTIDE SEQUENCE [LARGE SCALE GENOMIC DNA]</scope>
    <source>
        <strain evidence="2">IAEA</strain>
    </source>
</reference>
<dbReference type="EnsemblMetazoa" id="GPPI017863-RA">
    <property type="protein sequence ID" value="GPPI017863-PA"/>
    <property type="gene ID" value="GPPI017863"/>
</dbReference>
<organism evidence="1 2">
    <name type="scientific">Glossina palpalis gambiensis</name>
    <dbReference type="NCBI Taxonomy" id="67801"/>
    <lineage>
        <taxon>Eukaryota</taxon>
        <taxon>Metazoa</taxon>
        <taxon>Ecdysozoa</taxon>
        <taxon>Arthropoda</taxon>
        <taxon>Hexapoda</taxon>
        <taxon>Insecta</taxon>
        <taxon>Pterygota</taxon>
        <taxon>Neoptera</taxon>
        <taxon>Endopterygota</taxon>
        <taxon>Diptera</taxon>
        <taxon>Brachycera</taxon>
        <taxon>Muscomorpha</taxon>
        <taxon>Hippoboscoidea</taxon>
        <taxon>Glossinidae</taxon>
        <taxon>Glossina</taxon>
    </lineage>
</organism>
<accession>A0A1B0B3S4</accession>
<proteinExistence type="predicted"/>
<sequence>MNHASDMNIITAKRFLKKFDYKIYIICDRDHLDARKTIKAVEVGLMLLKPFLPMFSIVKKKRFSIS</sequence>
<reference evidence="1" key="2">
    <citation type="submission" date="2020-05" db="UniProtKB">
        <authorList>
            <consortium name="EnsemblMetazoa"/>
        </authorList>
    </citation>
    <scope>IDENTIFICATION</scope>
    <source>
        <strain evidence="1">IAEA</strain>
    </source>
</reference>
<dbReference type="EMBL" id="JXJN01007981">
    <property type="status" value="NOT_ANNOTATED_CDS"/>
    <property type="molecule type" value="Genomic_DNA"/>
</dbReference>
<dbReference type="AlphaFoldDB" id="A0A1B0B3S4"/>